<dbReference type="RefSeq" id="XP_058335029.1">
    <property type="nucleotide sequence ID" value="XM_058471888.1"/>
</dbReference>
<dbReference type="GeneID" id="83199191"/>
<dbReference type="AlphaFoldDB" id="A0A9W9PIU0"/>
<feature type="region of interest" description="Disordered" evidence="1">
    <location>
        <begin position="130"/>
        <end position="158"/>
    </location>
</feature>
<evidence type="ECO:0000313" key="4">
    <source>
        <dbReference type="Proteomes" id="UP001150941"/>
    </source>
</evidence>
<gene>
    <name evidence="3" type="ORF">N7468_002591</name>
</gene>
<dbReference type="Gene3D" id="3.60.21.10">
    <property type="match status" value="1"/>
</dbReference>
<dbReference type="GO" id="GO:0016791">
    <property type="term" value="F:phosphatase activity"/>
    <property type="evidence" value="ECO:0007669"/>
    <property type="project" value="TreeGrafter"/>
</dbReference>
<feature type="compositionally biased region" description="Polar residues" evidence="1">
    <location>
        <begin position="148"/>
        <end position="157"/>
    </location>
</feature>
<reference evidence="3" key="2">
    <citation type="journal article" date="2023" name="IMA Fungus">
        <title>Comparative genomic study of the Penicillium genus elucidates a diverse pangenome and 15 lateral gene transfer events.</title>
        <authorList>
            <person name="Petersen C."/>
            <person name="Sorensen T."/>
            <person name="Nielsen M.R."/>
            <person name="Sondergaard T.E."/>
            <person name="Sorensen J.L."/>
            <person name="Fitzpatrick D.A."/>
            <person name="Frisvad J.C."/>
            <person name="Nielsen K.L."/>
        </authorList>
    </citation>
    <scope>NUCLEOTIDE SEQUENCE</scope>
    <source>
        <strain evidence="3">IBT 19713</strain>
    </source>
</reference>
<comment type="caution">
    <text evidence="3">The sequence shown here is derived from an EMBL/GenBank/DDBJ whole genome shotgun (WGS) entry which is preliminary data.</text>
</comment>
<dbReference type="EMBL" id="JAPQKS010000002">
    <property type="protein sequence ID" value="KAJ5247608.1"/>
    <property type="molecule type" value="Genomic_DNA"/>
</dbReference>
<evidence type="ECO:0000259" key="2">
    <source>
        <dbReference type="Pfam" id="PF00149"/>
    </source>
</evidence>
<proteinExistence type="predicted"/>
<protein>
    <recommendedName>
        <fullName evidence="2">Calcineurin-like phosphoesterase domain-containing protein</fullName>
    </recommendedName>
</protein>
<dbReference type="Proteomes" id="UP001150941">
    <property type="component" value="Unassembled WGS sequence"/>
</dbReference>
<dbReference type="CDD" id="cd00144">
    <property type="entry name" value="MPP_PPP_family"/>
    <property type="match status" value="1"/>
</dbReference>
<dbReference type="InterPro" id="IPR029052">
    <property type="entry name" value="Metallo-depent_PP-like"/>
</dbReference>
<dbReference type="Pfam" id="PF00149">
    <property type="entry name" value="Metallophos"/>
    <property type="match status" value="1"/>
</dbReference>
<organism evidence="3 4">
    <name type="scientific">Penicillium chermesinum</name>
    <dbReference type="NCBI Taxonomy" id="63820"/>
    <lineage>
        <taxon>Eukaryota</taxon>
        <taxon>Fungi</taxon>
        <taxon>Dikarya</taxon>
        <taxon>Ascomycota</taxon>
        <taxon>Pezizomycotina</taxon>
        <taxon>Eurotiomycetes</taxon>
        <taxon>Eurotiomycetidae</taxon>
        <taxon>Eurotiales</taxon>
        <taxon>Aspergillaceae</taxon>
        <taxon>Penicillium</taxon>
    </lineage>
</organism>
<dbReference type="GO" id="GO:0006798">
    <property type="term" value="P:polyphosphate catabolic process"/>
    <property type="evidence" value="ECO:0007669"/>
    <property type="project" value="TreeGrafter"/>
</dbReference>
<dbReference type="InterPro" id="IPR050126">
    <property type="entry name" value="Ap4A_hydrolase"/>
</dbReference>
<dbReference type="SUPFAM" id="SSF56300">
    <property type="entry name" value="Metallo-dependent phosphatases"/>
    <property type="match status" value="1"/>
</dbReference>
<dbReference type="OrthoDB" id="10267127at2759"/>
<evidence type="ECO:0000313" key="3">
    <source>
        <dbReference type="EMBL" id="KAJ5247608.1"/>
    </source>
</evidence>
<feature type="domain" description="Calcineurin-like phosphoesterase" evidence="2">
    <location>
        <begin position="39"/>
        <end position="121"/>
    </location>
</feature>
<sequence>MAGSAKLPDNIFPVKNFISDLPSDLIVPKSSEHAFPRRRLVIVGDVHGMRKSLEALLEEVKFDKANGDHLILVGDLINKGPDSPGVVDLAMKLGASAVRGNHDNAVLDASAELKDESRRQAILDALSAHGHAQPEAGTVDSKNDAVSAENSRSTTEPQMRHGLNCYRTALELSGTHLEWLANLPLILRLKLPLHISPFLGDTLVVVHAGLVPGLPLEAQDAHTVMHMRSFTRSPEDGNALVASEEFGEEGWATQWDRAGISNHGGFCHDAKRRLQLNKHAIGLDSGCLYGNRLSALVIEFGEATVNHHVTQVECADDPIAPKVATG</sequence>
<dbReference type="PANTHER" id="PTHR42850:SF4">
    <property type="entry name" value="ZINC-DEPENDENT ENDOPOLYPHOSPHATASE"/>
    <property type="match status" value="1"/>
</dbReference>
<accession>A0A9W9PIU0</accession>
<keyword evidence="4" id="KW-1185">Reference proteome</keyword>
<dbReference type="GO" id="GO:0005737">
    <property type="term" value="C:cytoplasm"/>
    <property type="evidence" value="ECO:0007669"/>
    <property type="project" value="TreeGrafter"/>
</dbReference>
<dbReference type="GO" id="GO:0000298">
    <property type="term" value="F:endopolyphosphatase activity"/>
    <property type="evidence" value="ECO:0007669"/>
    <property type="project" value="TreeGrafter"/>
</dbReference>
<dbReference type="PANTHER" id="PTHR42850">
    <property type="entry name" value="METALLOPHOSPHOESTERASE"/>
    <property type="match status" value="1"/>
</dbReference>
<name>A0A9W9PIU0_9EURO</name>
<dbReference type="InterPro" id="IPR004843">
    <property type="entry name" value="Calcineurin-like_PHP"/>
</dbReference>
<reference evidence="3" key="1">
    <citation type="submission" date="2022-11" db="EMBL/GenBank/DDBJ databases">
        <authorList>
            <person name="Petersen C."/>
        </authorList>
    </citation>
    <scope>NUCLEOTIDE SEQUENCE</scope>
    <source>
        <strain evidence="3">IBT 19713</strain>
    </source>
</reference>
<evidence type="ECO:0000256" key="1">
    <source>
        <dbReference type="SAM" id="MobiDB-lite"/>
    </source>
</evidence>